<evidence type="ECO:0000256" key="1">
    <source>
        <dbReference type="SAM" id="MobiDB-lite"/>
    </source>
</evidence>
<evidence type="ECO:0000313" key="3">
    <source>
        <dbReference type="Proteomes" id="UP001152795"/>
    </source>
</evidence>
<accession>A0A6S7JK13</accession>
<sequence length="166" mass="19012">MVNEPNPSAAHIDELFKQASAWVKLFVSLGGKVEGCGKKQVTPYMHCLVYHVPNFMKKHGGVKKFTGQGVEKKNDDVRKYHLTKSNKWDAPKDVLLVGKRLQVTSEQERTTRTYHKRNVDYWSHDIKEARSKRRRKLLDSPCPTSQESNSDDTLDVESLSIAEVKE</sequence>
<name>A0A6S7JK13_PARCT</name>
<proteinExistence type="predicted"/>
<evidence type="ECO:0000313" key="2">
    <source>
        <dbReference type="EMBL" id="CAB4031527.1"/>
    </source>
</evidence>
<organism evidence="2 3">
    <name type="scientific">Paramuricea clavata</name>
    <name type="common">Red gorgonian</name>
    <name type="synonym">Violescent sea-whip</name>
    <dbReference type="NCBI Taxonomy" id="317549"/>
    <lineage>
        <taxon>Eukaryota</taxon>
        <taxon>Metazoa</taxon>
        <taxon>Cnidaria</taxon>
        <taxon>Anthozoa</taxon>
        <taxon>Octocorallia</taxon>
        <taxon>Malacalcyonacea</taxon>
        <taxon>Plexauridae</taxon>
        <taxon>Paramuricea</taxon>
    </lineage>
</organism>
<reference evidence="2" key="1">
    <citation type="submission" date="2020-04" db="EMBL/GenBank/DDBJ databases">
        <authorList>
            <person name="Alioto T."/>
            <person name="Alioto T."/>
            <person name="Gomez Garrido J."/>
        </authorList>
    </citation>
    <scope>NUCLEOTIDE SEQUENCE</scope>
    <source>
        <strain evidence="2">A484AB</strain>
    </source>
</reference>
<feature type="non-terminal residue" evidence="2">
    <location>
        <position position="166"/>
    </location>
</feature>
<keyword evidence="3" id="KW-1185">Reference proteome</keyword>
<dbReference type="EMBL" id="CACRXK020017701">
    <property type="protein sequence ID" value="CAB4031527.1"/>
    <property type="molecule type" value="Genomic_DNA"/>
</dbReference>
<comment type="caution">
    <text evidence="2">The sequence shown here is derived from an EMBL/GenBank/DDBJ whole genome shotgun (WGS) entry which is preliminary data.</text>
</comment>
<protein>
    <submittedName>
        <fullName evidence="2">Uncharacterized protein</fullName>
    </submittedName>
</protein>
<dbReference type="OrthoDB" id="5985028at2759"/>
<gene>
    <name evidence="2" type="ORF">PACLA_8A075549</name>
</gene>
<dbReference type="Proteomes" id="UP001152795">
    <property type="component" value="Unassembled WGS sequence"/>
</dbReference>
<feature type="region of interest" description="Disordered" evidence="1">
    <location>
        <begin position="133"/>
        <end position="157"/>
    </location>
</feature>
<dbReference type="AlphaFoldDB" id="A0A6S7JK13"/>